<dbReference type="PANTHER" id="PTHR21230">
    <property type="entry name" value="VESICLE TRANSPORT V-SNARE PROTEIN VTI1-RELATED"/>
    <property type="match status" value="1"/>
</dbReference>
<dbReference type="GO" id="GO:0015031">
    <property type="term" value="P:protein transport"/>
    <property type="evidence" value="ECO:0007669"/>
    <property type="project" value="UniProtKB-KW"/>
</dbReference>
<dbReference type="GO" id="GO:0005789">
    <property type="term" value="C:endoplasmic reticulum membrane"/>
    <property type="evidence" value="ECO:0007669"/>
    <property type="project" value="TreeGrafter"/>
</dbReference>
<evidence type="ECO:0000256" key="2">
    <source>
        <dbReference type="ARBA" id="ARBA00022448"/>
    </source>
</evidence>
<dbReference type="Gramene" id="rna-AYBTSS11_LOCUS20570">
    <property type="protein sequence ID" value="CAJ1964916.1"/>
    <property type="gene ID" value="gene-AYBTSS11_LOCUS20570"/>
</dbReference>
<name>A0AA86VT23_9FABA</name>
<dbReference type="GO" id="GO:0005484">
    <property type="term" value="F:SNAP receptor activity"/>
    <property type="evidence" value="ECO:0007669"/>
    <property type="project" value="TreeGrafter"/>
</dbReference>
<dbReference type="EMBL" id="OY731403">
    <property type="protein sequence ID" value="CAJ1964916.1"/>
    <property type="molecule type" value="Genomic_DNA"/>
</dbReference>
<evidence type="ECO:0000256" key="3">
    <source>
        <dbReference type="ARBA" id="ARBA00022692"/>
    </source>
</evidence>
<keyword evidence="6" id="KW-0472">Membrane</keyword>
<dbReference type="GO" id="GO:0031201">
    <property type="term" value="C:SNARE complex"/>
    <property type="evidence" value="ECO:0007669"/>
    <property type="project" value="TreeGrafter"/>
</dbReference>
<dbReference type="GO" id="GO:0000149">
    <property type="term" value="F:SNARE binding"/>
    <property type="evidence" value="ECO:0007669"/>
    <property type="project" value="TreeGrafter"/>
</dbReference>
<dbReference type="GO" id="GO:0031902">
    <property type="term" value="C:late endosome membrane"/>
    <property type="evidence" value="ECO:0007669"/>
    <property type="project" value="TreeGrafter"/>
</dbReference>
<dbReference type="GO" id="GO:0012507">
    <property type="term" value="C:ER to Golgi transport vesicle membrane"/>
    <property type="evidence" value="ECO:0007669"/>
    <property type="project" value="TreeGrafter"/>
</dbReference>
<evidence type="ECO:0000256" key="5">
    <source>
        <dbReference type="ARBA" id="ARBA00022989"/>
    </source>
</evidence>
<comment type="subcellular location">
    <subcellularLocation>
        <location evidence="1">Membrane</location>
        <topology evidence="1">Single-pass type IV membrane protein</topology>
    </subcellularLocation>
</comment>
<sequence>KCGPNLDLQWLQNFGVPNKTLMAGSLNCLGKVEQIAEEAESLRASLDKYNLRNLKRLREANERAELLGRANGDSAHVLRIFDEEGQALQSVRSSSRELENANAIGEAILSSIHGQRERLKVS</sequence>
<dbReference type="AlphaFoldDB" id="A0AA86VT23"/>
<proteinExistence type="predicted"/>
<keyword evidence="8" id="KW-1185">Reference proteome</keyword>
<keyword evidence="4" id="KW-0653">Protein transport</keyword>
<dbReference type="GO" id="GO:0005794">
    <property type="term" value="C:Golgi apparatus"/>
    <property type="evidence" value="ECO:0007669"/>
    <property type="project" value="TreeGrafter"/>
</dbReference>
<gene>
    <name evidence="7" type="ORF">AYBTSS11_LOCUS20570</name>
</gene>
<dbReference type="GO" id="GO:0006906">
    <property type="term" value="P:vesicle fusion"/>
    <property type="evidence" value="ECO:0007669"/>
    <property type="project" value="TreeGrafter"/>
</dbReference>
<reference evidence="7" key="1">
    <citation type="submission" date="2023-10" db="EMBL/GenBank/DDBJ databases">
        <authorList>
            <person name="Domelevo Entfellner J.-B."/>
        </authorList>
    </citation>
    <scope>NUCLEOTIDE SEQUENCE</scope>
</reference>
<evidence type="ECO:0000313" key="8">
    <source>
        <dbReference type="Proteomes" id="UP001189624"/>
    </source>
</evidence>
<dbReference type="PANTHER" id="PTHR21230:SF1">
    <property type="entry name" value="GOLGI SNAP RECEPTOR COMPLEX MEMBER 2"/>
    <property type="match status" value="1"/>
</dbReference>
<evidence type="ECO:0000256" key="6">
    <source>
        <dbReference type="ARBA" id="ARBA00023136"/>
    </source>
</evidence>
<keyword evidence="5" id="KW-1133">Transmembrane helix</keyword>
<accession>A0AA86VT23</accession>
<keyword evidence="2" id="KW-0813">Transport</keyword>
<organism evidence="7 8">
    <name type="scientific">Sphenostylis stenocarpa</name>
    <dbReference type="NCBI Taxonomy" id="92480"/>
    <lineage>
        <taxon>Eukaryota</taxon>
        <taxon>Viridiplantae</taxon>
        <taxon>Streptophyta</taxon>
        <taxon>Embryophyta</taxon>
        <taxon>Tracheophyta</taxon>
        <taxon>Spermatophyta</taxon>
        <taxon>Magnoliopsida</taxon>
        <taxon>eudicotyledons</taxon>
        <taxon>Gunneridae</taxon>
        <taxon>Pentapetalae</taxon>
        <taxon>rosids</taxon>
        <taxon>fabids</taxon>
        <taxon>Fabales</taxon>
        <taxon>Fabaceae</taxon>
        <taxon>Papilionoideae</taxon>
        <taxon>50 kb inversion clade</taxon>
        <taxon>NPAAA clade</taxon>
        <taxon>indigoferoid/millettioid clade</taxon>
        <taxon>Phaseoleae</taxon>
        <taxon>Sphenostylis</taxon>
    </lineage>
</organism>
<feature type="non-terminal residue" evidence="7">
    <location>
        <position position="1"/>
    </location>
</feature>
<dbReference type="Proteomes" id="UP001189624">
    <property type="component" value="Chromosome 6"/>
</dbReference>
<keyword evidence="3" id="KW-0812">Transmembrane</keyword>
<protein>
    <submittedName>
        <fullName evidence="7">Uncharacterized protein</fullName>
    </submittedName>
</protein>
<evidence type="ECO:0000256" key="4">
    <source>
        <dbReference type="ARBA" id="ARBA00022927"/>
    </source>
</evidence>
<evidence type="ECO:0000256" key="1">
    <source>
        <dbReference type="ARBA" id="ARBA00004211"/>
    </source>
</evidence>
<evidence type="ECO:0000313" key="7">
    <source>
        <dbReference type="EMBL" id="CAJ1964916.1"/>
    </source>
</evidence>